<organism evidence="2 3">
    <name type="scientific">Brevibacterium pityocampae</name>
    <dbReference type="NCBI Taxonomy" id="506594"/>
    <lineage>
        <taxon>Bacteria</taxon>
        <taxon>Bacillati</taxon>
        <taxon>Actinomycetota</taxon>
        <taxon>Actinomycetes</taxon>
        <taxon>Micrococcales</taxon>
        <taxon>Brevibacteriaceae</taxon>
        <taxon>Brevibacterium</taxon>
    </lineage>
</organism>
<reference evidence="3" key="1">
    <citation type="journal article" date="2019" name="Int. J. Syst. Evol. Microbiol.">
        <title>The Global Catalogue of Microorganisms (GCM) 10K type strain sequencing project: providing services to taxonomists for standard genome sequencing and annotation.</title>
        <authorList>
            <consortium name="The Broad Institute Genomics Platform"/>
            <consortium name="The Broad Institute Genome Sequencing Center for Infectious Disease"/>
            <person name="Wu L."/>
            <person name="Ma J."/>
        </authorList>
    </citation>
    <scope>NUCLEOTIDE SEQUENCE [LARGE SCALE GENOMIC DNA]</scope>
    <source>
        <strain evidence="3">JCM 17808</strain>
    </source>
</reference>
<accession>A0ABP8JR95</accession>
<protein>
    <recommendedName>
        <fullName evidence="1">AB hydrolase-1 domain-containing protein</fullName>
    </recommendedName>
</protein>
<dbReference type="SUPFAM" id="SSF53474">
    <property type="entry name" value="alpha/beta-Hydrolases"/>
    <property type="match status" value="1"/>
</dbReference>
<dbReference type="Gene3D" id="3.40.50.1820">
    <property type="entry name" value="alpha/beta hydrolase"/>
    <property type="match status" value="1"/>
</dbReference>
<keyword evidence="3" id="KW-1185">Reference proteome</keyword>
<dbReference type="InterPro" id="IPR050266">
    <property type="entry name" value="AB_hydrolase_sf"/>
</dbReference>
<dbReference type="Proteomes" id="UP001500642">
    <property type="component" value="Unassembled WGS sequence"/>
</dbReference>
<proteinExistence type="predicted"/>
<name>A0ABP8JR95_9MICO</name>
<dbReference type="PANTHER" id="PTHR43798:SF33">
    <property type="entry name" value="HYDROLASE, PUTATIVE (AFU_ORTHOLOGUE AFUA_2G14860)-RELATED"/>
    <property type="match status" value="1"/>
</dbReference>
<comment type="caution">
    <text evidence="2">The sequence shown here is derived from an EMBL/GenBank/DDBJ whole genome shotgun (WGS) entry which is preliminary data.</text>
</comment>
<dbReference type="PANTHER" id="PTHR43798">
    <property type="entry name" value="MONOACYLGLYCEROL LIPASE"/>
    <property type="match status" value="1"/>
</dbReference>
<evidence type="ECO:0000259" key="1">
    <source>
        <dbReference type="Pfam" id="PF12697"/>
    </source>
</evidence>
<dbReference type="Pfam" id="PF12697">
    <property type="entry name" value="Abhydrolase_6"/>
    <property type="match status" value="1"/>
</dbReference>
<evidence type="ECO:0000313" key="3">
    <source>
        <dbReference type="Proteomes" id="UP001500642"/>
    </source>
</evidence>
<dbReference type="InterPro" id="IPR000073">
    <property type="entry name" value="AB_hydrolase_1"/>
</dbReference>
<dbReference type="InterPro" id="IPR029058">
    <property type="entry name" value="AB_hydrolase_fold"/>
</dbReference>
<dbReference type="EMBL" id="BAABGL010000034">
    <property type="protein sequence ID" value="GAA4394871.1"/>
    <property type="molecule type" value="Genomic_DNA"/>
</dbReference>
<evidence type="ECO:0000313" key="2">
    <source>
        <dbReference type="EMBL" id="GAA4394871.1"/>
    </source>
</evidence>
<feature type="domain" description="AB hydrolase-1" evidence="1">
    <location>
        <begin position="34"/>
        <end position="223"/>
    </location>
</feature>
<gene>
    <name evidence="2" type="ORF">GCM10023167_24750</name>
</gene>
<dbReference type="RefSeq" id="WP_345032520.1">
    <property type="nucleotide sequence ID" value="NZ_BAABGL010000034.1"/>
</dbReference>
<sequence length="226" mass="24558">MTDLPAPPERIPILGTEIATSVLEPETGNPAGDVVLCHGTPWSAETWLPVARALARSFRVFLWDMPGYGRSIRGSDPPVDLVHQRHRLTALIDHWDLDRPHVVAHDIGGAVALGSHLLDGAAFASLYLLDVVALDPWGSPFFRLVSEHHEVLAALPENLHAALVREYISGAGGDTLTPARVEELARPWCSPRGQVAFYRQIAALTPDHTAPIVARLAETRCPVHIG</sequence>